<evidence type="ECO:0000313" key="1">
    <source>
        <dbReference type="EMBL" id="QIK04288.1"/>
    </source>
</evidence>
<geneLocation type="plasmid" evidence="2">
    <name>pKP18-2079_KPC</name>
</geneLocation>
<sequence length="37" mass="4551">MVKDKGSQKPQYRHFPCLCRLRRKHEPDHRLLLFIFG</sequence>
<proteinExistence type="predicted"/>
<name>A0A6G7SMT3_KLEPN</name>
<dbReference type="AlphaFoldDB" id="A0A6G7SMT3"/>
<keyword evidence="1" id="KW-0614">Plasmid</keyword>
<dbReference type="EMBL" id="MT090959">
    <property type="protein sequence ID" value="QIZ21795.1"/>
    <property type="molecule type" value="Genomic_DNA"/>
</dbReference>
<dbReference type="EMBL" id="MT035874">
    <property type="protein sequence ID" value="QIK04288.1"/>
    <property type="molecule type" value="Genomic_DNA"/>
</dbReference>
<accession>A0A6G7SMT3</accession>
<geneLocation type="plasmid" evidence="1">
    <name>pKP18-3-8_KPC_vir</name>
</geneLocation>
<evidence type="ECO:0000313" key="2">
    <source>
        <dbReference type="EMBL" id="QIZ21795.1"/>
    </source>
</evidence>
<protein>
    <submittedName>
        <fullName evidence="1">Uncharacterized protein</fullName>
    </submittedName>
</protein>
<reference evidence="1" key="1">
    <citation type="submission" date="2020-02" db="EMBL/GenBank/DDBJ databases">
        <authorList>
            <person name="Qin S."/>
            <person name="Li L."/>
        </authorList>
    </citation>
    <scope>NUCLEOTIDE SEQUENCE</scope>
    <source>
        <strain evidence="2">KP18-2079</strain>
        <strain evidence="1">KP18-3-8</strain>
        <plasmid evidence="2">pKP18-2079_KPC</plasmid>
        <plasmid evidence="1">pKP18-3-8_KPC_vir</plasmid>
    </source>
</reference>
<organism evidence="1">
    <name type="scientific">Klebsiella pneumoniae</name>
    <dbReference type="NCBI Taxonomy" id="573"/>
    <lineage>
        <taxon>Bacteria</taxon>
        <taxon>Pseudomonadati</taxon>
        <taxon>Pseudomonadota</taxon>
        <taxon>Gammaproteobacteria</taxon>
        <taxon>Enterobacterales</taxon>
        <taxon>Enterobacteriaceae</taxon>
        <taxon>Klebsiella/Raoultella group</taxon>
        <taxon>Klebsiella</taxon>
        <taxon>Klebsiella pneumoniae complex</taxon>
    </lineage>
</organism>